<dbReference type="Proteomes" id="UP000260823">
    <property type="component" value="Unassembled WGS sequence"/>
</dbReference>
<reference evidence="1 2" key="1">
    <citation type="submission" date="2018-08" db="EMBL/GenBank/DDBJ databases">
        <title>Mucilaginibacter terrae sp. nov., isolated from manganese diggings.</title>
        <authorList>
            <person name="Huang Y."/>
            <person name="Zhou Z."/>
        </authorList>
    </citation>
    <scope>NUCLEOTIDE SEQUENCE [LARGE SCALE GENOMIC DNA]</scope>
    <source>
        <strain evidence="1 2">ZH6</strain>
    </source>
</reference>
<sequence>MSIIKLTTNINAPADICFDLSRSIDLHLNSMQHTDERAVAGRLFGHMDLNDQVTWEARHFGLKFRMTIRISEMRWPEYFIDEIVKSPFKLLRHLHTFERKGRATVMSDEFIFRSPFGWIGKIVDKFLLEPYMRKLLTKRNDVIKHAAETQARFMEDAEKAIA</sequence>
<evidence type="ECO:0000313" key="2">
    <source>
        <dbReference type="Proteomes" id="UP000260823"/>
    </source>
</evidence>
<dbReference type="InterPro" id="IPR023393">
    <property type="entry name" value="START-like_dom_sf"/>
</dbReference>
<evidence type="ECO:0000313" key="1">
    <source>
        <dbReference type="EMBL" id="RFZ84588.1"/>
    </source>
</evidence>
<dbReference type="SUPFAM" id="SSF55961">
    <property type="entry name" value="Bet v1-like"/>
    <property type="match status" value="1"/>
</dbReference>
<dbReference type="Gene3D" id="3.30.530.20">
    <property type="match status" value="1"/>
</dbReference>
<protein>
    <submittedName>
        <fullName evidence="1">Cell division protein</fullName>
    </submittedName>
</protein>
<dbReference type="AlphaFoldDB" id="A0A3E2NUA7"/>
<proteinExistence type="predicted"/>
<dbReference type="OrthoDB" id="9801773at2"/>
<dbReference type="GO" id="GO:0051301">
    <property type="term" value="P:cell division"/>
    <property type="evidence" value="ECO:0007669"/>
    <property type="project" value="UniProtKB-KW"/>
</dbReference>
<name>A0A3E2NUA7_9SPHI</name>
<dbReference type="RefSeq" id="WP_117381477.1">
    <property type="nucleotide sequence ID" value="NZ_QWDE01000001.1"/>
</dbReference>
<gene>
    <name evidence="1" type="ORF">DYU05_02945</name>
</gene>
<dbReference type="CDD" id="cd07820">
    <property type="entry name" value="SRPBCC_3"/>
    <property type="match status" value="1"/>
</dbReference>
<keyword evidence="1" id="KW-0131">Cell cycle</keyword>
<dbReference type="EMBL" id="QWDE01000001">
    <property type="protein sequence ID" value="RFZ84588.1"/>
    <property type="molecule type" value="Genomic_DNA"/>
</dbReference>
<accession>A0A3E2NUA7</accession>
<keyword evidence="1" id="KW-0132">Cell division</keyword>
<organism evidence="1 2">
    <name type="scientific">Mucilaginibacter terrenus</name>
    <dbReference type="NCBI Taxonomy" id="2482727"/>
    <lineage>
        <taxon>Bacteria</taxon>
        <taxon>Pseudomonadati</taxon>
        <taxon>Bacteroidota</taxon>
        <taxon>Sphingobacteriia</taxon>
        <taxon>Sphingobacteriales</taxon>
        <taxon>Sphingobacteriaceae</taxon>
        <taxon>Mucilaginibacter</taxon>
    </lineage>
</organism>
<comment type="caution">
    <text evidence="1">The sequence shown here is derived from an EMBL/GenBank/DDBJ whole genome shotgun (WGS) entry which is preliminary data.</text>
</comment>
<keyword evidence="2" id="KW-1185">Reference proteome</keyword>